<gene>
    <name evidence="2" type="ORF">OVA965_LOCUS42750</name>
    <name evidence="3" type="ORF">TMI583_LOCUS44758</name>
</gene>
<protein>
    <submittedName>
        <fullName evidence="2">Uncharacterized protein</fullName>
    </submittedName>
</protein>
<comment type="caution">
    <text evidence="2">The sequence shown here is derived from an EMBL/GenBank/DDBJ whole genome shotgun (WGS) entry which is preliminary data.</text>
</comment>
<dbReference type="Proteomes" id="UP000682733">
    <property type="component" value="Unassembled WGS sequence"/>
</dbReference>
<dbReference type="EMBL" id="CAJOBA010078077">
    <property type="protein sequence ID" value="CAF4427953.1"/>
    <property type="molecule type" value="Genomic_DNA"/>
</dbReference>
<reference evidence="2" key="1">
    <citation type="submission" date="2021-02" db="EMBL/GenBank/DDBJ databases">
        <authorList>
            <person name="Nowell W R."/>
        </authorList>
    </citation>
    <scope>NUCLEOTIDE SEQUENCE</scope>
</reference>
<evidence type="ECO:0000256" key="1">
    <source>
        <dbReference type="PROSITE-ProRule" id="PRU01011"/>
    </source>
</evidence>
<dbReference type="PROSITE" id="PS51642">
    <property type="entry name" value="HEMOPEXIN_2"/>
    <property type="match status" value="2"/>
</dbReference>
<dbReference type="Gene3D" id="2.110.10.10">
    <property type="entry name" value="Hemopexin-like domain"/>
    <property type="match status" value="2"/>
</dbReference>
<dbReference type="SMART" id="SM00120">
    <property type="entry name" value="HX"/>
    <property type="match status" value="3"/>
</dbReference>
<sequence length="163" mass="19120">AEDHIMAAILSPVTQKIYLFKDYRVWCFSSLNSLEAGYPKQLSGYNTPYNPIAALYHENRIWLLKGDLLFPFDEKTVQFVTSISPKRVNQLFPGVPGQVRTAFTYNNRHYFFTESDRKVYVWNQQTNRLEAGYPKPMEHGWFACSNKNDYNQRRSALLSRNNH</sequence>
<dbReference type="InterPro" id="IPR018487">
    <property type="entry name" value="Hemopexin-like_repeat"/>
</dbReference>
<accession>A0A8S2G3J8</accession>
<dbReference type="SUPFAM" id="SSF50923">
    <property type="entry name" value="Hemopexin-like domain"/>
    <property type="match status" value="1"/>
</dbReference>
<dbReference type="AlphaFoldDB" id="A0A8S2G3J8"/>
<evidence type="ECO:0000313" key="3">
    <source>
        <dbReference type="EMBL" id="CAF4427953.1"/>
    </source>
</evidence>
<name>A0A8S2G3J8_9BILA</name>
<evidence type="ECO:0000313" key="4">
    <source>
        <dbReference type="Proteomes" id="UP000677228"/>
    </source>
</evidence>
<dbReference type="Proteomes" id="UP000677228">
    <property type="component" value="Unassembled WGS sequence"/>
</dbReference>
<dbReference type="Pfam" id="PF00045">
    <property type="entry name" value="Hemopexin"/>
    <property type="match status" value="1"/>
</dbReference>
<dbReference type="InterPro" id="IPR036375">
    <property type="entry name" value="Hemopexin-like_dom_sf"/>
</dbReference>
<evidence type="ECO:0000313" key="2">
    <source>
        <dbReference type="EMBL" id="CAF1612885.1"/>
    </source>
</evidence>
<feature type="repeat" description="Hemopexin" evidence="1">
    <location>
        <begin position="2"/>
        <end position="49"/>
    </location>
</feature>
<organism evidence="2 4">
    <name type="scientific">Didymodactylos carnosus</name>
    <dbReference type="NCBI Taxonomy" id="1234261"/>
    <lineage>
        <taxon>Eukaryota</taxon>
        <taxon>Metazoa</taxon>
        <taxon>Spiralia</taxon>
        <taxon>Gnathifera</taxon>
        <taxon>Rotifera</taxon>
        <taxon>Eurotatoria</taxon>
        <taxon>Bdelloidea</taxon>
        <taxon>Philodinida</taxon>
        <taxon>Philodinidae</taxon>
        <taxon>Didymodactylos</taxon>
    </lineage>
</organism>
<feature type="non-terminal residue" evidence="2">
    <location>
        <position position="1"/>
    </location>
</feature>
<dbReference type="EMBL" id="CAJNOK010053701">
    <property type="protein sequence ID" value="CAF1612885.1"/>
    <property type="molecule type" value="Genomic_DNA"/>
</dbReference>
<feature type="repeat" description="Hemopexin" evidence="1">
    <location>
        <begin position="96"/>
        <end position="144"/>
    </location>
</feature>
<proteinExistence type="predicted"/>